<gene>
    <name evidence="5" type="ORF">BD324DRAFT_310731</name>
</gene>
<feature type="region of interest" description="Disordered" evidence="3">
    <location>
        <begin position="71"/>
        <end position="109"/>
    </location>
</feature>
<dbReference type="EMBL" id="NBSH01000003">
    <property type="protein sequence ID" value="ORX39100.1"/>
    <property type="molecule type" value="Genomic_DNA"/>
</dbReference>
<dbReference type="InParanoid" id="A0A1Y1UM21"/>
<dbReference type="GO" id="GO:0000981">
    <property type="term" value="F:DNA-binding transcription factor activity, RNA polymerase II-specific"/>
    <property type="evidence" value="ECO:0007669"/>
    <property type="project" value="InterPro"/>
</dbReference>
<dbReference type="PROSITE" id="PS00463">
    <property type="entry name" value="ZN2_CY6_FUNGAL_1"/>
    <property type="match status" value="1"/>
</dbReference>
<comment type="subcellular location">
    <subcellularLocation>
        <location evidence="1">Nucleus</location>
    </subcellularLocation>
</comment>
<sequence length="577" mass="63915">MSEGGGPFKSSDRDATPEKSRRVHVKVTRTRMACLTCKARKKRCDLVRPRCAACTRLSLYCEWPSIRHLNGRSTETSSPYPESHISRPPVNEASGPLAGPGSTIHRDSATPAGAFRTYSFDPQADDAGIGTAHRTPMAGQLAENVDIGSRNQALPGSQAFPPQSNPIDDAVLQLWLETCAPFLTAPVQTRSPKIHPPLRLPPLSARSTLQPVDPTSGLPDGEIQTEILDYFRDQLTSLVSYDDVMFPDAFQVFSMTASANIESQAGRALHCGILALAARHMVNKGQSSMERVSEQLGDEGSDIIMTRLRELEHDGEPKESELITLLAGLLMFLMYKICRGDVWGFGKYIAHLGRLCSVLFPLELARPSLSSPKFSLLEEVVYHDSCSSSIYLQGSVLPSETSIAYANLQRGTPHPLTGLALPLYCVVPLIGRLVKTRWTQQDMPWSDRELDELTSSVQEVEDKIEAERLWLEDLVIRLPDMTSHRYFHDAYRIACILQLKCFVLDHPPQTLTVQHLVRKALSLLETMEMLSLPGFVSSHWILFTVAVCSAGPSVEQKGQSSDRERIVKLYDLAISHS</sequence>
<evidence type="ECO:0000313" key="5">
    <source>
        <dbReference type="EMBL" id="ORX39100.1"/>
    </source>
</evidence>
<dbReference type="Proteomes" id="UP000193218">
    <property type="component" value="Unassembled WGS sequence"/>
</dbReference>
<dbReference type="CDD" id="cd00067">
    <property type="entry name" value="GAL4"/>
    <property type="match status" value="1"/>
</dbReference>
<keyword evidence="2" id="KW-0539">Nucleus</keyword>
<feature type="domain" description="Zn(2)-C6 fungal-type" evidence="4">
    <location>
        <begin position="33"/>
        <end position="63"/>
    </location>
</feature>
<dbReference type="Pfam" id="PF11951">
    <property type="entry name" value="Fungal_trans_2"/>
    <property type="match status" value="1"/>
</dbReference>
<dbReference type="Pfam" id="PF00172">
    <property type="entry name" value="Zn_clus"/>
    <property type="match status" value="1"/>
</dbReference>
<dbReference type="PROSITE" id="PS50048">
    <property type="entry name" value="ZN2_CY6_FUNGAL_2"/>
    <property type="match status" value="1"/>
</dbReference>
<dbReference type="GO" id="GO:0005634">
    <property type="term" value="C:nucleus"/>
    <property type="evidence" value="ECO:0007669"/>
    <property type="project" value="UniProtKB-SubCell"/>
</dbReference>
<dbReference type="Gene3D" id="4.10.240.10">
    <property type="entry name" value="Zn(2)-C6 fungal-type DNA-binding domain"/>
    <property type="match status" value="1"/>
</dbReference>
<dbReference type="GO" id="GO:0008270">
    <property type="term" value="F:zinc ion binding"/>
    <property type="evidence" value="ECO:0007669"/>
    <property type="project" value="InterPro"/>
</dbReference>
<accession>A0A1Y1UM21</accession>
<dbReference type="InterPro" id="IPR036864">
    <property type="entry name" value="Zn2-C6_fun-type_DNA-bd_sf"/>
</dbReference>
<dbReference type="InterPro" id="IPR021858">
    <property type="entry name" value="Fun_TF"/>
</dbReference>
<feature type="compositionally biased region" description="Polar residues" evidence="3">
    <location>
        <begin position="71"/>
        <end position="80"/>
    </location>
</feature>
<dbReference type="PANTHER" id="PTHR37534">
    <property type="entry name" value="TRANSCRIPTIONAL ACTIVATOR PROTEIN UGA3"/>
    <property type="match status" value="1"/>
</dbReference>
<dbReference type="STRING" id="4999.A0A1Y1UM21"/>
<name>A0A1Y1UM21_9TREE</name>
<feature type="compositionally biased region" description="Basic and acidic residues" evidence="3">
    <location>
        <begin position="10"/>
        <end position="20"/>
    </location>
</feature>
<dbReference type="RefSeq" id="XP_021872963.1">
    <property type="nucleotide sequence ID" value="XM_022012455.1"/>
</dbReference>
<reference evidence="5 6" key="1">
    <citation type="submission" date="2017-03" db="EMBL/GenBank/DDBJ databases">
        <title>Widespread Adenine N6-methylation of Active Genes in Fungi.</title>
        <authorList>
            <consortium name="DOE Joint Genome Institute"/>
            <person name="Mondo S.J."/>
            <person name="Dannebaum R.O."/>
            <person name="Kuo R.C."/>
            <person name="Louie K.B."/>
            <person name="Bewick A.J."/>
            <person name="Labutti K."/>
            <person name="Haridas S."/>
            <person name="Kuo A."/>
            <person name="Salamov A."/>
            <person name="Ahrendt S.R."/>
            <person name="Lau R."/>
            <person name="Bowen B.P."/>
            <person name="Lipzen A."/>
            <person name="Sullivan W."/>
            <person name="Andreopoulos W.B."/>
            <person name="Clum A."/>
            <person name="Lindquist E."/>
            <person name="Daum C."/>
            <person name="Northen T.R."/>
            <person name="Ramamoorthy G."/>
            <person name="Schmitz R.J."/>
            <person name="Gryganskyi A."/>
            <person name="Culley D."/>
            <person name="Magnuson J."/>
            <person name="James T.Y."/>
            <person name="O'Malley M.A."/>
            <person name="Stajich J.E."/>
            <person name="Spatafora J.W."/>
            <person name="Visel A."/>
            <person name="Grigoriev I.V."/>
        </authorList>
    </citation>
    <scope>NUCLEOTIDE SEQUENCE [LARGE SCALE GENOMIC DNA]</scope>
    <source>
        <strain evidence="5 6">NRRL Y-17943</strain>
    </source>
</reference>
<dbReference type="GO" id="GO:0000976">
    <property type="term" value="F:transcription cis-regulatory region binding"/>
    <property type="evidence" value="ECO:0007669"/>
    <property type="project" value="TreeGrafter"/>
</dbReference>
<dbReference type="AlphaFoldDB" id="A0A1Y1UM21"/>
<comment type="caution">
    <text evidence="5">The sequence shown here is derived from an EMBL/GenBank/DDBJ whole genome shotgun (WGS) entry which is preliminary data.</text>
</comment>
<dbReference type="GeneID" id="33554263"/>
<dbReference type="SMART" id="SM00066">
    <property type="entry name" value="GAL4"/>
    <property type="match status" value="1"/>
</dbReference>
<evidence type="ECO:0000313" key="6">
    <source>
        <dbReference type="Proteomes" id="UP000193218"/>
    </source>
</evidence>
<dbReference type="OrthoDB" id="5419315at2759"/>
<evidence type="ECO:0000259" key="4">
    <source>
        <dbReference type="PROSITE" id="PS50048"/>
    </source>
</evidence>
<feature type="region of interest" description="Disordered" evidence="3">
    <location>
        <begin position="1"/>
        <end position="24"/>
    </location>
</feature>
<organism evidence="5 6">
    <name type="scientific">Kockovaella imperatae</name>
    <dbReference type="NCBI Taxonomy" id="4999"/>
    <lineage>
        <taxon>Eukaryota</taxon>
        <taxon>Fungi</taxon>
        <taxon>Dikarya</taxon>
        <taxon>Basidiomycota</taxon>
        <taxon>Agaricomycotina</taxon>
        <taxon>Tremellomycetes</taxon>
        <taxon>Tremellales</taxon>
        <taxon>Cuniculitremaceae</taxon>
        <taxon>Kockovaella</taxon>
    </lineage>
</organism>
<protein>
    <submittedName>
        <fullName evidence="5">Fungal-specific transcription factor domain-domain-containing protein</fullName>
    </submittedName>
</protein>
<evidence type="ECO:0000256" key="2">
    <source>
        <dbReference type="ARBA" id="ARBA00023242"/>
    </source>
</evidence>
<proteinExistence type="predicted"/>
<evidence type="ECO:0000256" key="3">
    <source>
        <dbReference type="SAM" id="MobiDB-lite"/>
    </source>
</evidence>
<keyword evidence="6" id="KW-1185">Reference proteome</keyword>
<dbReference type="InterPro" id="IPR001138">
    <property type="entry name" value="Zn2Cys6_DnaBD"/>
</dbReference>
<evidence type="ECO:0000256" key="1">
    <source>
        <dbReference type="ARBA" id="ARBA00004123"/>
    </source>
</evidence>
<dbReference type="PANTHER" id="PTHR37534:SF7">
    <property type="entry name" value="TRANSCRIPTIONAL ACTIVATOR PROTEIN UGA3"/>
    <property type="match status" value="1"/>
</dbReference>
<dbReference type="GO" id="GO:0045944">
    <property type="term" value="P:positive regulation of transcription by RNA polymerase II"/>
    <property type="evidence" value="ECO:0007669"/>
    <property type="project" value="TreeGrafter"/>
</dbReference>
<dbReference type="SUPFAM" id="SSF57701">
    <property type="entry name" value="Zn2/Cys6 DNA-binding domain"/>
    <property type="match status" value="1"/>
</dbReference>
<feature type="region of interest" description="Disordered" evidence="3">
    <location>
        <begin position="193"/>
        <end position="219"/>
    </location>
</feature>